<feature type="domain" description="Tyr recombinase" evidence="6">
    <location>
        <begin position="200"/>
        <end position="381"/>
    </location>
</feature>
<evidence type="ECO:0008006" key="10">
    <source>
        <dbReference type="Google" id="ProtNLM"/>
    </source>
</evidence>
<evidence type="ECO:0000256" key="2">
    <source>
        <dbReference type="ARBA" id="ARBA00022908"/>
    </source>
</evidence>
<dbReference type="eggNOG" id="COG0582">
    <property type="taxonomic scope" value="Bacteria"/>
</dbReference>
<dbReference type="InParanoid" id="G9EL88"/>
<dbReference type="Gene3D" id="3.30.160.390">
    <property type="entry name" value="Integrase, DNA-binding domain"/>
    <property type="match status" value="1"/>
</dbReference>
<keyword evidence="3 5" id="KW-0238">DNA-binding</keyword>
<dbReference type="OrthoDB" id="9795573at2"/>
<dbReference type="GO" id="GO:0015074">
    <property type="term" value="P:DNA integration"/>
    <property type="evidence" value="ECO:0007669"/>
    <property type="project" value="UniProtKB-KW"/>
</dbReference>
<keyword evidence="9" id="KW-1185">Reference proteome</keyword>
<dbReference type="AlphaFoldDB" id="G9EL88"/>
<gene>
    <name evidence="8" type="ORF">LDG_6147</name>
</gene>
<feature type="domain" description="Core-binding (CB)" evidence="7">
    <location>
        <begin position="99"/>
        <end position="178"/>
    </location>
</feature>
<dbReference type="Pfam" id="PF13356">
    <property type="entry name" value="Arm-DNA-bind_3"/>
    <property type="match status" value="1"/>
</dbReference>
<dbReference type="PANTHER" id="PTHR30629:SF2">
    <property type="entry name" value="PROPHAGE INTEGRASE INTS-RELATED"/>
    <property type="match status" value="1"/>
</dbReference>
<dbReference type="EMBL" id="JH413808">
    <property type="protein sequence ID" value="EHL31977.1"/>
    <property type="molecule type" value="Genomic_DNA"/>
</dbReference>
<dbReference type="InterPro" id="IPR013762">
    <property type="entry name" value="Integrase-like_cat_sf"/>
</dbReference>
<evidence type="ECO:0000313" key="8">
    <source>
        <dbReference type="EMBL" id="EHL31977.1"/>
    </source>
</evidence>
<dbReference type="InterPro" id="IPR010998">
    <property type="entry name" value="Integrase_recombinase_N"/>
</dbReference>
<evidence type="ECO:0000256" key="1">
    <source>
        <dbReference type="ARBA" id="ARBA00008857"/>
    </source>
</evidence>
<keyword evidence="4" id="KW-0233">DNA recombination</keyword>
<evidence type="ECO:0000256" key="5">
    <source>
        <dbReference type="PROSITE-ProRule" id="PRU01248"/>
    </source>
</evidence>
<evidence type="ECO:0000256" key="4">
    <source>
        <dbReference type="ARBA" id="ARBA00023172"/>
    </source>
</evidence>
<keyword evidence="2" id="KW-0229">DNA integration</keyword>
<evidence type="ECO:0000256" key="3">
    <source>
        <dbReference type="ARBA" id="ARBA00023125"/>
    </source>
</evidence>
<dbReference type="PANTHER" id="PTHR30629">
    <property type="entry name" value="PROPHAGE INTEGRASE"/>
    <property type="match status" value="1"/>
</dbReference>
<dbReference type="InterPro" id="IPR025166">
    <property type="entry name" value="Integrase_DNA_bind_dom"/>
</dbReference>
<evidence type="ECO:0000259" key="6">
    <source>
        <dbReference type="PROSITE" id="PS51898"/>
    </source>
</evidence>
<dbReference type="SUPFAM" id="SSF56349">
    <property type="entry name" value="DNA breaking-rejoining enzymes"/>
    <property type="match status" value="1"/>
</dbReference>
<sequence length="413" mass="47007">MKVKINKTFVDKAEVPVGKDQVFYRDSELKGFALRVTAAGTKSFVVEKNIGNKIRRITLGKYGALTAEKARKEAQKVIGQIATGIDPIAEKQGMKINNMTLNDVFNDYKRARKSLKHNTLYNYERVLNVAFAGWSNKSFLSITKDKVAKHHEKLGKESGEAYANLAMRLLRALFNFAAGQYEDAQGRSLVIENPVKRLSQTRAWYRVERRQTFIKAHELAPWYAGVQQLENETLRDYLLLIILTGLRRQEAATLRWDQVDLKAKTLTVLDTKNHESHTLPLSNYLYELLSSRSQKRSNEYVFPGTGAAGHIIEPRKQMANVTKFSGIHFTVHDLRRTFITIAEGLDISAYALKRLMNHKMSGDITAGYIVTDVERLRKPMQQITDYFLKCMGVQSSAIVLEIQPQQQGVVHEQ</sequence>
<dbReference type="Gene3D" id="1.10.150.130">
    <property type="match status" value="1"/>
</dbReference>
<protein>
    <recommendedName>
        <fullName evidence="10">Tyr recombinase domain-containing protein</fullName>
    </recommendedName>
</protein>
<dbReference type="Gene3D" id="1.10.443.10">
    <property type="entry name" value="Intergrase catalytic core"/>
    <property type="match status" value="1"/>
</dbReference>
<dbReference type="GO" id="GO:0006310">
    <property type="term" value="P:DNA recombination"/>
    <property type="evidence" value="ECO:0007669"/>
    <property type="project" value="UniProtKB-KW"/>
</dbReference>
<dbReference type="STRING" id="658187.LDG_6147"/>
<dbReference type="FunCoup" id="G9EL88">
    <property type="interactions" value="5"/>
</dbReference>
<proteinExistence type="inferred from homology"/>
<evidence type="ECO:0000313" key="9">
    <source>
        <dbReference type="Proteomes" id="UP000002770"/>
    </source>
</evidence>
<comment type="similarity">
    <text evidence="1">Belongs to the 'phage' integrase family.</text>
</comment>
<dbReference type="PROSITE" id="PS51900">
    <property type="entry name" value="CB"/>
    <property type="match status" value="1"/>
</dbReference>
<dbReference type="InterPro" id="IPR011010">
    <property type="entry name" value="DNA_brk_join_enz"/>
</dbReference>
<dbReference type="InterPro" id="IPR050808">
    <property type="entry name" value="Phage_Integrase"/>
</dbReference>
<dbReference type="Pfam" id="PF00589">
    <property type="entry name" value="Phage_integrase"/>
    <property type="match status" value="1"/>
</dbReference>
<evidence type="ECO:0000259" key="7">
    <source>
        <dbReference type="PROSITE" id="PS51900"/>
    </source>
</evidence>
<dbReference type="InterPro" id="IPR044068">
    <property type="entry name" value="CB"/>
</dbReference>
<dbReference type="InterPro" id="IPR002104">
    <property type="entry name" value="Integrase_catalytic"/>
</dbReference>
<reference evidence="8 9" key="1">
    <citation type="journal article" date="2011" name="BMC Genomics">
        <title>Insight into cross-talk between intra-amoebal pathogens.</title>
        <authorList>
            <person name="Gimenez G."/>
            <person name="Bertelli C."/>
            <person name="Moliner C."/>
            <person name="Robert C."/>
            <person name="Raoult D."/>
            <person name="Fournier P.E."/>
            <person name="Greub G."/>
        </authorList>
    </citation>
    <scope>NUCLEOTIDE SEQUENCE [LARGE SCALE GENOMIC DNA]</scope>
    <source>
        <strain evidence="8 9">LLAP12</strain>
    </source>
</reference>
<dbReference type="Proteomes" id="UP000002770">
    <property type="component" value="Unassembled WGS sequence"/>
</dbReference>
<accession>G9EL88</accession>
<dbReference type="PROSITE" id="PS51898">
    <property type="entry name" value="TYR_RECOMBINASE"/>
    <property type="match status" value="1"/>
</dbReference>
<dbReference type="GO" id="GO:0003677">
    <property type="term" value="F:DNA binding"/>
    <property type="evidence" value="ECO:0007669"/>
    <property type="project" value="UniProtKB-UniRule"/>
</dbReference>
<dbReference type="HOGENOM" id="CLU_027562_17_7_6"/>
<name>G9EL88_9GAMM</name>
<organism evidence="8 9">
    <name type="scientific">Legionella drancourtii LLAP12</name>
    <dbReference type="NCBI Taxonomy" id="658187"/>
    <lineage>
        <taxon>Bacteria</taxon>
        <taxon>Pseudomonadati</taxon>
        <taxon>Pseudomonadota</taxon>
        <taxon>Gammaproteobacteria</taxon>
        <taxon>Legionellales</taxon>
        <taxon>Legionellaceae</taxon>
        <taxon>Legionella</taxon>
    </lineage>
</organism>
<dbReference type="InterPro" id="IPR038488">
    <property type="entry name" value="Integrase_DNA-bd_sf"/>
</dbReference>
<dbReference type="RefSeq" id="WP_006870088.1">
    <property type="nucleotide sequence ID" value="NZ_JH413808.1"/>
</dbReference>